<evidence type="ECO:0000256" key="4">
    <source>
        <dbReference type="ARBA" id="ARBA00022741"/>
    </source>
</evidence>
<organism evidence="9">
    <name type="scientific">Cryptosporidium canis</name>
    <dbReference type="NCBI Taxonomy" id="195482"/>
    <lineage>
        <taxon>Eukaryota</taxon>
        <taxon>Sar</taxon>
        <taxon>Alveolata</taxon>
        <taxon>Apicomplexa</taxon>
        <taxon>Conoidasida</taxon>
        <taxon>Coccidia</taxon>
        <taxon>Eucoccidiorida</taxon>
        <taxon>Eimeriorina</taxon>
        <taxon>Cryptosporidiidae</taxon>
        <taxon>Cryptosporidium</taxon>
    </lineage>
</organism>
<keyword evidence="5" id="KW-0833">Ubl conjugation pathway</keyword>
<dbReference type="GO" id="GO:0005829">
    <property type="term" value="C:cytosol"/>
    <property type="evidence" value="ECO:0007669"/>
    <property type="project" value="TreeGrafter"/>
</dbReference>
<sequence>MEEKLEEGLNDERYSRLMALENMGVVDDYSIVMKKTILVVGVGGVGSVVSEMLVRCGIDKLVIIDFDIVELSNMNRMFYNMHHIGMYKIDACVDSLKLINPKINIEGHKINIVQEYSEFKNILKTKNIDLLVSCVDNYSARSIICQTCNEYNISWFESGVSENATSGHIQLIVPGLTACYCCAPPLITFDDDISEDKITSIIIKPYPTKTSSKRSSRTCAASLSTTTSIIAGILVNNILKHFLNFGEKSNFLGYHMKDDYFPRYTIIPNSECNDKWCLIRQKEKESMISKQKVESTSCKEKSIPSDSRSGIHVSCAEFEVIESNAMESTKQFECLNSLSIAELVEKLDEISIRKNSS</sequence>
<dbReference type="GO" id="GO:0046872">
    <property type="term" value="F:metal ion binding"/>
    <property type="evidence" value="ECO:0007669"/>
    <property type="project" value="UniProtKB-KW"/>
</dbReference>
<dbReference type="PANTHER" id="PTHR10953:SF9">
    <property type="entry name" value="UBIQUITIN-LIKE MODIFIER-ACTIVATING ENZYME 5"/>
    <property type="match status" value="1"/>
</dbReference>
<evidence type="ECO:0000256" key="3">
    <source>
        <dbReference type="ARBA" id="ARBA00022723"/>
    </source>
</evidence>
<evidence type="ECO:0000313" key="9">
    <source>
        <dbReference type="EMBL" id="KAJ1610243.1"/>
    </source>
</evidence>
<evidence type="ECO:0000256" key="6">
    <source>
        <dbReference type="ARBA" id="ARBA00022833"/>
    </source>
</evidence>
<dbReference type="Pfam" id="PF00899">
    <property type="entry name" value="ThiF"/>
    <property type="match status" value="1"/>
</dbReference>
<comment type="caution">
    <text evidence="9">The sequence shown here is derived from an EMBL/GenBank/DDBJ whole genome shotgun (WGS) entry which is preliminary data.</text>
</comment>
<feature type="domain" description="THIF-type NAD/FAD binding fold" evidence="8">
    <location>
        <begin position="14"/>
        <end position="272"/>
    </location>
</feature>
<dbReference type="GO" id="GO:0071566">
    <property type="term" value="F:UFM1 activating enzyme activity"/>
    <property type="evidence" value="ECO:0007669"/>
    <property type="project" value="TreeGrafter"/>
</dbReference>
<keyword evidence="7" id="KW-0067">ATP-binding</keyword>
<dbReference type="InterPro" id="IPR000594">
    <property type="entry name" value="ThiF_NAD_FAD-bd"/>
</dbReference>
<dbReference type="Gene3D" id="3.40.50.720">
    <property type="entry name" value="NAD(P)-binding Rossmann-like Domain"/>
    <property type="match status" value="1"/>
</dbReference>
<protein>
    <recommendedName>
        <fullName evidence="2">Ubiquitin-like modifier-activating enzyme 5</fullName>
    </recommendedName>
</protein>
<dbReference type="InterPro" id="IPR045886">
    <property type="entry name" value="ThiF/MoeB/HesA"/>
</dbReference>
<dbReference type="InterPro" id="IPR035985">
    <property type="entry name" value="Ubiquitin-activating_enz"/>
</dbReference>
<dbReference type="OrthoDB" id="206053at2759"/>
<evidence type="ECO:0000256" key="2">
    <source>
        <dbReference type="ARBA" id="ARBA00016279"/>
    </source>
</evidence>
<keyword evidence="6" id="KW-0862">Zinc</keyword>
<name>A0A9D5HXP8_9CRYT</name>
<dbReference type="SUPFAM" id="SSF69572">
    <property type="entry name" value="Activating enzymes of the ubiquitin-like proteins"/>
    <property type="match status" value="1"/>
</dbReference>
<dbReference type="CDD" id="cd00757">
    <property type="entry name" value="ThiF_MoeB_HesA_family"/>
    <property type="match status" value="1"/>
</dbReference>
<accession>A0A9D5HXP8</accession>
<dbReference type="EMBL" id="JAPCXC010000026">
    <property type="protein sequence ID" value="KAJ1610243.1"/>
    <property type="molecule type" value="Genomic_DNA"/>
</dbReference>
<evidence type="ECO:0000256" key="7">
    <source>
        <dbReference type="ARBA" id="ARBA00022840"/>
    </source>
</evidence>
<dbReference type="PANTHER" id="PTHR10953">
    <property type="entry name" value="UBIQUITIN-ACTIVATING ENZYME E1"/>
    <property type="match status" value="1"/>
</dbReference>
<dbReference type="Proteomes" id="UP001067231">
    <property type="component" value="Unassembled WGS sequence"/>
</dbReference>
<evidence type="ECO:0000259" key="8">
    <source>
        <dbReference type="Pfam" id="PF00899"/>
    </source>
</evidence>
<gene>
    <name evidence="9" type="ORF">OJ253_1264</name>
</gene>
<dbReference type="GO" id="GO:0005524">
    <property type="term" value="F:ATP binding"/>
    <property type="evidence" value="ECO:0007669"/>
    <property type="project" value="UniProtKB-KW"/>
</dbReference>
<evidence type="ECO:0000256" key="1">
    <source>
        <dbReference type="ARBA" id="ARBA00005339"/>
    </source>
</evidence>
<dbReference type="AlphaFoldDB" id="A0A9D5HXP8"/>
<reference evidence="9" key="1">
    <citation type="submission" date="2022-10" db="EMBL/GenBank/DDBJ databases">
        <title>Adaptive evolution leads to modifications in subtelomeric GC content in a zoonotic Cryptosporidium species.</title>
        <authorList>
            <person name="Li J."/>
            <person name="Feng Y."/>
            <person name="Xiao L."/>
        </authorList>
    </citation>
    <scope>NUCLEOTIDE SEQUENCE</scope>
    <source>
        <strain evidence="9">33844</strain>
    </source>
</reference>
<comment type="similarity">
    <text evidence="1">Belongs to the ubiquitin-activating E1 family. UBA5 subfamily.</text>
</comment>
<proteinExistence type="inferred from homology"/>
<evidence type="ECO:0000256" key="5">
    <source>
        <dbReference type="ARBA" id="ARBA00022786"/>
    </source>
</evidence>
<dbReference type="GO" id="GO:0071569">
    <property type="term" value="P:protein ufmylation"/>
    <property type="evidence" value="ECO:0007669"/>
    <property type="project" value="TreeGrafter"/>
</dbReference>
<keyword evidence="3" id="KW-0479">Metal-binding</keyword>
<keyword evidence="4" id="KW-0547">Nucleotide-binding</keyword>